<comment type="caution">
    <text evidence="5">The sequence shown here is derived from an EMBL/GenBank/DDBJ whole genome shotgun (WGS) entry which is preliminary data.</text>
</comment>
<evidence type="ECO:0000313" key="6">
    <source>
        <dbReference type="Proteomes" id="UP000635565"/>
    </source>
</evidence>
<dbReference type="Proteomes" id="UP000635565">
    <property type="component" value="Unassembled WGS sequence"/>
</dbReference>
<dbReference type="SUPFAM" id="SSF46894">
    <property type="entry name" value="C-terminal effector domain of the bipartite response regulators"/>
    <property type="match status" value="1"/>
</dbReference>
<protein>
    <recommendedName>
        <fullName evidence="4">HTH luxR-type domain-containing protein</fullName>
    </recommendedName>
</protein>
<keyword evidence="3" id="KW-0804">Transcription</keyword>
<proteinExistence type="predicted"/>
<reference evidence="5 6" key="1">
    <citation type="journal article" date="2021" name="Int. J. Syst. Evol. Microbiol.">
        <title>Reticulibacter mediterranei gen. nov., sp. nov., within the new family Reticulibacteraceae fam. nov., and Ktedonospora formicarum gen. nov., sp. nov., Ktedonobacter robiniae sp. nov., Dictyobacter formicarum sp. nov. and Dictyobacter arantiisoli sp. nov., belonging to the class Ktedonobacteria.</title>
        <authorList>
            <person name="Yabe S."/>
            <person name="Zheng Y."/>
            <person name="Wang C.M."/>
            <person name="Sakai Y."/>
            <person name="Abe K."/>
            <person name="Yokota A."/>
            <person name="Donadio S."/>
            <person name="Cavaletti L."/>
            <person name="Monciardini P."/>
        </authorList>
    </citation>
    <scope>NUCLEOTIDE SEQUENCE [LARGE SCALE GENOMIC DNA]</scope>
    <source>
        <strain evidence="5 6">SOSP1-9</strain>
    </source>
</reference>
<evidence type="ECO:0000259" key="4">
    <source>
        <dbReference type="PROSITE" id="PS50043"/>
    </source>
</evidence>
<dbReference type="SMART" id="SM00421">
    <property type="entry name" value="HTH_LUXR"/>
    <property type="match status" value="1"/>
</dbReference>
<dbReference type="EMBL" id="BNJJ01000055">
    <property type="protein sequence ID" value="GHO89925.1"/>
    <property type="molecule type" value="Genomic_DNA"/>
</dbReference>
<feature type="domain" description="HTH luxR-type" evidence="4">
    <location>
        <begin position="1"/>
        <end position="63"/>
    </location>
</feature>
<keyword evidence="6" id="KW-1185">Reference proteome</keyword>
<dbReference type="PANTHER" id="PTHR44688">
    <property type="entry name" value="DNA-BINDING TRANSCRIPTIONAL ACTIVATOR DEVR_DOSR"/>
    <property type="match status" value="1"/>
</dbReference>
<dbReference type="PRINTS" id="PR00038">
    <property type="entry name" value="HTHLUXR"/>
</dbReference>
<dbReference type="PANTHER" id="PTHR44688:SF25">
    <property type="entry name" value="HTH LUXR-TYPE DOMAIN-CONTAINING PROTEIN"/>
    <property type="match status" value="1"/>
</dbReference>
<dbReference type="InterPro" id="IPR016032">
    <property type="entry name" value="Sig_transdc_resp-reg_C-effctor"/>
</dbReference>
<evidence type="ECO:0000256" key="1">
    <source>
        <dbReference type="ARBA" id="ARBA00023015"/>
    </source>
</evidence>
<name>A0ABQ3VVV6_9CHLR</name>
<accession>A0ABQ3VVV6</accession>
<sequence length="65" mass="7204">MIEPLSEREADVLALLVLGFTNRDIAERLTITVSTVKQHVSSILHKLSVTNRSQAQARARAMGFL</sequence>
<evidence type="ECO:0000256" key="3">
    <source>
        <dbReference type="ARBA" id="ARBA00023163"/>
    </source>
</evidence>
<organism evidence="5 6">
    <name type="scientific">Dictyobacter formicarum</name>
    <dbReference type="NCBI Taxonomy" id="2778368"/>
    <lineage>
        <taxon>Bacteria</taxon>
        <taxon>Bacillati</taxon>
        <taxon>Chloroflexota</taxon>
        <taxon>Ktedonobacteria</taxon>
        <taxon>Ktedonobacterales</taxon>
        <taxon>Dictyobacteraceae</taxon>
        <taxon>Dictyobacter</taxon>
    </lineage>
</organism>
<gene>
    <name evidence="5" type="ORF">KSZ_79310</name>
</gene>
<dbReference type="Pfam" id="PF00196">
    <property type="entry name" value="GerE"/>
    <property type="match status" value="1"/>
</dbReference>
<dbReference type="PROSITE" id="PS00622">
    <property type="entry name" value="HTH_LUXR_1"/>
    <property type="match status" value="1"/>
</dbReference>
<evidence type="ECO:0000256" key="2">
    <source>
        <dbReference type="ARBA" id="ARBA00023125"/>
    </source>
</evidence>
<dbReference type="CDD" id="cd06170">
    <property type="entry name" value="LuxR_C_like"/>
    <property type="match status" value="1"/>
</dbReference>
<evidence type="ECO:0000313" key="5">
    <source>
        <dbReference type="EMBL" id="GHO89925.1"/>
    </source>
</evidence>
<dbReference type="PROSITE" id="PS50043">
    <property type="entry name" value="HTH_LUXR_2"/>
    <property type="match status" value="1"/>
</dbReference>
<dbReference type="Gene3D" id="1.10.10.10">
    <property type="entry name" value="Winged helix-like DNA-binding domain superfamily/Winged helix DNA-binding domain"/>
    <property type="match status" value="1"/>
</dbReference>
<dbReference type="InterPro" id="IPR000792">
    <property type="entry name" value="Tscrpt_reg_LuxR_C"/>
</dbReference>
<keyword evidence="1" id="KW-0805">Transcription regulation</keyword>
<dbReference type="InterPro" id="IPR036388">
    <property type="entry name" value="WH-like_DNA-bd_sf"/>
</dbReference>
<keyword evidence="2" id="KW-0238">DNA-binding</keyword>